<dbReference type="OrthoDB" id="5494450at2"/>
<organism evidence="2 3">
    <name type="scientific">Polyangium fumosum</name>
    <dbReference type="NCBI Taxonomy" id="889272"/>
    <lineage>
        <taxon>Bacteria</taxon>
        <taxon>Pseudomonadati</taxon>
        <taxon>Myxococcota</taxon>
        <taxon>Polyangia</taxon>
        <taxon>Polyangiales</taxon>
        <taxon>Polyangiaceae</taxon>
        <taxon>Polyangium</taxon>
    </lineage>
</organism>
<keyword evidence="3" id="KW-1185">Reference proteome</keyword>
<dbReference type="Proteomes" id="UP000309215">
    <property type="component" value="Unassembled WGS sequence"/>
</dbReference>
<keyword evidence="1" id="KW-0732">Signal</keyword>
<evidence type="ECO:0000313" key="2">
    <source>
        <dbReference type="EMBL" id="TKC98078.1"/>
    </source>
</evidence>
<evidence type="ECO:0000256" key="1">
    <source>
        <dbReference type="SAM" id="SignalP"/>
    </source>
</evidence>
<dbReference type="PROSITE" id="PS51257">
    <property type="entry name" value="PROKAR_LIPOPROTEIN"/>
    <property type="match status" value="1"/>
</dbReference>
<dbReference type="AlphaFoldDB" id="A0A4U1IUH7"/>
<gene>
    <name evidence="2" type="ORF">E8A74_42860</name>
</gene>
<comment type="caution">
    <text evidence="2">The sequence shown here is derived from an EMBL/GenBank/DDBJ whole genome shotgun (WGS) entry which is preliminary data.</text>
</comment>
<feature type="chain" id="PRO_5020676806" evidence="1">
    <location>
        <begin position="29"/>
        <end position="280"/>
    </location>
</feature>
<sequence length="280" mass="27885">MFLRPSFAKLLAPSAFFLLLAVSGTGCGGCSDADATVVCDARGENCMICDGYGCQPAEPGIGQGGGGGQGGQGGQGGGEPGCDPNVTTCACDADSDCPSGTLCLDGLCLVGCNHSYECGPGKVCANGQCEVGCDDKSPCETGYICDKGICVADPVTACGPQKPCPSGEACIDGICEPGCTTHADCPAGEICDSTAGGCIPDPSPIPGCGPGKEPCPGAAQCGADGYCHYPCANLNACKLIDNRFVACDQGLCKTNEEVNPECDLNTPCPAGKDCISNECL</sequence>
<dbReference type="EMBL" id="SSMQ01000075">
    <property type="protein sequence ID" value="TKC98078.1"/>
    <property type="molecule type" value="Genomic_DNA"/>
</dbReference>
<accession>A0A4U1IUH7</accession>
<feature type="signal peptide" evidence="1">
    <location>
        <begin position="1"/>
        <end position="28"/>
    </location>
</feature>
<dbReference type="RefSeq" id="WP_136934930.1">
    <property type="nucleotide sequence ID" value="NZ_SSMQ01000075.1"/>
</dbReference>
<reference evidence="2 3" key="1">
    <citation type="submission" date="2019-04" db="EMBL/GenBank/DDBJ databases">
        <authorList>
            <person name="Li Y."/>
            <person name="Wang J."/>
        </authorList>
    </citation>
    <scope>NUCLEOTIDE SEQUENCE [LARGE SCALE GENOMIC DNA]</scope>
    <source>
        <strain evidence="2 3">DSM 14668</strain>
    </source>
</reference>
<evidence type="ECO:0000313" key="3">
    <source>
        <dbReference type="Proteomes" id="UP000309215"/>
    </source>
</evidence>
<name>A0A4U1IUH7_9BACT</name>
<protein>
    <submittedName>
        <fullName evidence="2">Uncharacterized protein</fullName>
    </submittedName>
</protein>
<proteinExistence type="predicted"/>